<dbReference type="Proteomes" id="UP001500403">
    <property type="component" value="Unassembled WGS sequence"/>
</dbReference>
<evidence type="ECO:0000313" key="1">
    <source>
        <dbReference type="EMBL" id="GAA2945850.1"/>
    </source>
</evidence>
<dbReference type="EMBL" id="BAAAUD010000035">
    <property type="protein sequence ID" value="GAA2945850.1"/>
    <property type="molecule type" value="Genomic_DNA"/>
</dbReference>
<organism evidence="1 2">
    <name type="scientific">Streptomyces enissocaesilis</name>
    <dbReference type="NCBI Taxonomy" id="332589"/>
    <lineage>
        <taxon>Bacteria</taxon>
        <taxon>Bacillati</taxon>
        <taxon>Actinomycetota</taxon>
        <taxon>Actinomycetes</taxon>
        <taxon>Kitasatosporales</taxon>
        <taxon>Streptomycetaceae</taxon>
        <taxon>Streptomyces</taxon>
        <taxon>Streptomyces rochei group</taxon>
    </lineage>
</organism>
<evidence type="ECO:0000313" key="2">
    <source>
        <dbReference type="Proteomes" id="UP001500403"/>
    </source>
</evidence>
<keyword evidence="2" id="KW-1185">Reference proteome</keyword>
<comment type="caution">
    <text evidence="1">The sequence shown here is derived from an EMBL/GenBank/DDBJ whole genome shotgun (WGS) entry which is preliminary data.</text>
</comment>
<name>A0ABN3XB65_9ACTN</name>
<sequence length="108" mass="11772">MGLGATTVVRLEGALAHSGAPEVVWWRGIAWLSPCAHEEARNARVHRFTITDRDLCPSEAGGSSHRQLDLVTVRAATPSGQTDTLLPGDCAQPVDNNLNRAMRHDYRD</sequence>
<proteinExistence type="predicted"/>
<protein>
    <submittedName>
        <fullName evidence="1">Uncharacterized protein</fullName>
    </submittedName>
</protein>
<reference evidence="1 2" key="1">
    <citation type="journal article" date="2019" name="Int. J. Syst. Evol. Microbiol.">
        <title>The Global Catalogue of Microorganisms (GCM) 10K type strain sequencing project: providing services to taxonomists for standard genome sequencing and annotation.</title>
        <authorList>
            <consortium name="The Broad Institute Genomics Platform"/>
            <consortium name="The Broad Institute Genome Sequencing Center for Infectious Disease"/>
            <person name="Wu L."/>
            <person name="Ma J."/>
        </authorList>
    </citation>
    <scope>NUCLEOTIDE SEQUENCE [LARGE SCALE GENOMIC DNA]</scope>
    <source>
        <strain evidence="1 2">JCM 9088</strain>
    </source>
</reference>
<gene>
    <name evidence="1" type="ORF">GCM10010446_33880</name>
</gene>
<accession>A0ABN3XB65</accession>